<feature type="binding site" evidence="10">
    <location>
        <begin position="43"/>
        <end position="47"/>
    </location>
    <ligand>
        <name>substrate</name>
    </ligand>
</feature>
<comment type="pathway">
    <text evidence="2 10 11">Porphyrin-containing compound metabolism; protoporphyrin-IX biosynthesis; coproporphyrinogen-III from 5-aminolevulinate: step 4/4.</text>
</comment>
<feature type="binding site" evidence="10">
    <location>
        <position position="92"/>
    </location>
    <ligand>
        <name>substrate</name>
    </ligand>
</feature>
<dbReference type="PANTHER" id="PTHR21091">
    <property type="entry name" value="METHYLTETRAHYDROFOLATE:HOMOCYSTEINE METHYLTRANSFERASE RELATED"/>
    <property type="match status" value="1"/>
</dbReference>
<feature type="binding site" evidence="10">
    <location>
        <position position="167"/>
    </location>
    <ligand>
        <name>substrate</name>
    </ligand>
</feature>
<dbReference type="InterPro" id="IPR006361">
    <property type="entry name" value="Uroporphyrinogen_deCO2ase_HemE"/>
</dbReference>
<evidence type="ECO:0000259" key="13">
    <source>
        <dbReference type="PROSITE" id="PS00906"/>
    </source>
</evidence>
<dbReference type="PROSITE" id="PS00906">
    <property type="entry name" value="UROD_1"/>
    <property type="match status" value="1"/>
</dbReference>
<name>A0A927N3U7_9ACTN</name>
<evidence type="ECO:0000256" key="5">
    <source>
        <dbReference type="ARBA" id="ARBA00012288"/>
    </source>
</evidence>
<dbReference type="NCBIfam" id="TIGR01464">
    <property type="entry name" value="hemE"/>
    <property type="match status" value="1"/>
</dbReference>
<feature type="binding site" evidence="10">
    <location>
        <position position="335"/>
    </location>
    <ligand>
        <name>substrate</name>
    </ligand>
</feature>
<feature type="binding site" evidence="10">
    <location>
        <position position="222"/>
    </location>
    <ligand>
        <name>substrate</name>
    </ligand>
</feature>
<comment type="function">
    <text evidence="10">Catalyzes the decarboxylation of four acetate groups of uroporphyrinogen-III to yield coproporphyrinogen-III.</text>
</comment>
<comment type="catalytic activity">
    <reaction evidence="10 11">
        <text>uroporphyrinogen III + 4 H(+) = coproporphyrinogen III + 4 CO2</text>
        <dbReference type="Rhea" id="RHEA:19865"/>
        <dbReference type="ChEBI" id="CHEBI:15378"/>
        <dbReference type="ChEBI" id="CHEBI:16526"/>
        <dbReference type="ChEBI" id="CHEBI:57308"/>
        <dbReference type="ChEBI" id="CHEBI:57309"/>
        <dbReference type="EC" id="4.1.1.37"/>
    </reaction>
</comment>
<evidence type="ECO:0000256" key="9">
    <source>
        <dbReference type="ARBA" id="ARBA00023244"/>
    </source>
</evidence>
<comment type="subunit">
    <text evidence="4 10">Homodimer.</text>
</comment>
<gene>
    <name evidence="10" type="primary">hemE</name>
    <name evidence="15" type="ORF">HEB94_007311</name>
</gene>
<keyword evidence="8 10" id="KW-0456">Lyase</keyword>
<keyword evidence="6 10" id="KW-0963">Cytoplasm</keyword>
<evidence type="ECO:0000256" key="4">
    <source>
        <dbReference type="ARBA" id="ARBA00011738"/>
    </source>
</evidence>
<dbReference type="FunFam" id="3.20.20.210:FF:000008">
    <property type="entry name" value="Uroporphyrinogen decarboxylase"/>
    <property type="match status" value="1"/>
</dbReference>
<evidence type="ECO:0000313" key="16">
    <source>
        <dbReference type="Proteomes" id="UP000638648"/>
    </source>
</evidence>
<comment type="caution">
    <text evidence="15">The sequence shown here is derived from an EMBL/GenBank/DDBJ whole genome shotgun (WGS) entry which is preliminary data.</text>
</comment>
<protein>
    <recommendedName>
        <fullName evidence="5 10">Uroporphyrinogen decarboxylase</fullName>
        <shortName evidence="10">UPD</shortName>
        <shortName evidence="10">URO-D</shortName>
        <ecNumber evidence="5 10">4.1.1.37</ecNumber>
    </recommendedName>
</protein>
<evidence type="ECO:0000256" key="6">
    <source>
        <dbReference type="ARBA" id="ARBA00022490"/>
    </source>
</evidence>
<dbReference type="AlphaFoldDB" id="A0A927N3U7"/>
<evidence type="ECO:0000256" key="11">
    <source>
        <dbReference type="RuleBase" id="RU000554"/>
    </source>
</evidence>
<feature type="domain" description="Uroporphyrinogen decarboxylase (URO-D)" evidence="14">
    <location>
        <begin position="155"/>
        <end position="171"/>
    </location>
</feature>
<dbReference type="Gene3D" id="3.20.20.210">
    <property type="match status" value="1"/>
</dbReference>
<accession>A0A927N3U7</accession>
<dbReference type="EC" id="4.1.1.37" evidence="5 10"/>
<evidence type="ECO:0000256" key="10">
    <source>
        <dbReference type="HAMAP-Rule" id="MF_00218"/>
    </source>
</evidence>
<feature type="site" description="Transition state stabilizer" evidence="10">
    <location>
        <position position="92"/>
    </location>
</feature>
<evidence type="ECO:0000256" key="8">
    <source>
        <dbReference type="ARBA" id="ARBA00023239"/>
    </source>
</evidence>
<reference evidence="15" key="1">
    <citation type="submission" date="2020-10" db="EMBL/GenBank/DDBJ databases">
        <title>Sequencing the genomes of 1000 actinobacteria strains.</title>
        <authorList>
            <person name="Klenk H.-P."/>
        </authorList>
    </citation>
    <scope>NUCLEOTIDE SEQUENCE</scope>
    <source>
        <strain evidence="15">DSM 45354</strain>
    </source>
</reference>
<keyword evidence="9 10" id="KW-0627">Porphyrin biosynthesis</keyword>
<evidence type="ECO:0000256" key="12">
    <source>
        <dbReference type="RuleBase" id="RU004169"/>
    </source>
</evidence>
<evidence type="ECO:0000256" key="1">
    <source>
        <dbReference type="ARBA" id="ARBA00004514"/>
    </source>
</evidence>
<dbReference type="GO" id="GO:0006782">
    <property type="term" value="P:protoporphyrinogen IX biosynthetic process"/>
    <property type="evidence" value="ECO:0007669"/>
    <property type="project" value="UniProtKB-UniRule"/>
</dbReference>
<dbReference type="GO" id="GO:0004853">
    <property type="term" value="F:uroporphyrinogen decarboxylase activity"/>
    <property type="evidence" value="ECO:0007669"/>
    <property type="project" value="UniProtKB-UniRule"/>
</dbReference>
<proteinExistence type="inferred from homology"/>
<dbReference type="PANTHER" id="PTHR21091:SF169">
    <property type="entry name" value="UROPORPHYRINOGEN DECARBOXYLASE"/>
    <property type="match status" value="1"/>
</dbReference>
<comment type="similarity">
    <text evidence="3 10 12">Belongs to the uroporphyrinogen decarboxylase family.</text>
</comment>
<keyword evidence="16" id="KW-1185">Reference proteome</keyword>
<evidence type="ECO:0000256" key="2">
    <source>
        <dbReference type="ARBA" id="ARBA00004804"/>
    </source>
</evidence>
<dbReference type="SUPFAM" id="SSF51726">
    <property type="entry name" value="UROD/MetE-like"/>
    <property type="match status" value="1"/>
</dbReference>
<dbReference type="InterPro" id="IPR038071">
    <property type="entry name" value="UROD/MetE-like_sf"/>
</dbReference>
<dbReference type="Proteomes" id="UP000638648">
    <property type="component" value="Unassembled WGS sequence"/>
</dbReference>
<dbReference type="Pfam" id="PF01208">
    <property type="entry name" value="URO-D"/>
    <property type="match status" value="1"/>
</dbReference>
<dbReference type="EMBL" id="JADBEM010000001">
    <property type="protein sequence ID" value="MBE1610463.1"/>
    <property type="molecule type" value="Genomic_DNA"/>
</dbReference>
<feature type="domain" description="Uroporphyrinogen decarboxylase (URO-D)" evidence="13">
    <location>
        <begin position="38"/>
        <end position="47"/>
    </location>
</feature>
<evidence type="ECO:0000256" key="7">
    <source>
        <dbReference type="ARBA" id="ARBA00022793"/>
    </source>
</evidence>
<sequence length="359" mass="38231">METTIQTNDANHPGGAAAAAHDSAFLRACRGEPVPYTPVWFMRQAGRALPEYRALREGTPMLETCTRPEQVVEITMQPVRRYGVDAAILYSDIMVPLKAIGVDLDIVPGTGPVVAHRVRELSDLDQLRPLEAADVPYVSAAVGEVVRTLGSTPLIGFTGAPFTLASYLVEGGPSRDHTATKALMYGAPDVWHELLARLARISANFLRVQVEAGASAVQLFDSWAGSLAPADYDAYVRPHSEAVLAEVGTLGVPRIHFGVGTGELLGSMAAAGADVVGVDWRVPLRDGIERVAGRAVQGNLDPALVFAPWEIIADKSRSILAAGRSAPGHIFNLGHGVLPTTDPDVLTRLVDFVHAESAR</sequence>
<keyword evidence="7 10" id="KW-0210">Decarboxylase</keyword>
<dbReference type="GO" id="GO:0005829">
    <property type="term" value="C:cytosol"/>
    <property type="evidence" value="ECO:0007669"/>
    <property type="project" value="UniProtKB-SubCell"/>
</dbReference>
<dbReference type="CDD" id="cd00717">
    <property type="entry name" value="URO-D"/>
    <property type="match status" value="1"/>
</dbReference>
<comment type="caution">
    <text evidence="10">Lacks conserved residue(s) required for the propagation of feature annotation.</text>
</comment>
<dbReference type="HAMAP" id="MF_00218">
    <property type="entry name" value="URO_D"/>
    <property type="match status" value="1"/>
</dbReference>
<evidence type="ECO:0000259" key="14">
    <source>
        <dbReference type="PROSITE" id="PS00907"/>
    </source>
</evidence>
<dbReference type="PROSITE" id="PS00907">
    <property type="entry name" value="UROD_2"/>
    <property type="match status" value="1"/>
</dbReference>
<dbReference type="InterPro" id="IPR000257">
    <property type="entry name" value="Uroporphyrinogen_deCOase"/>
</dbReference>
<evidence type="ECO:0000256" key="3">
    <source>
        <dbReference type="ARBA" id="ARBA00009935"/>
    </source>
</evidence>
<evidence type="ECO:0000313" key="15">
    <source>
        <dbReference type="EMBL" id="MBE1610463.1"/>
    </source>
</evidence>
<organism evidence="15 16">
    <name type="scientific">Actinopolymorpha pittospori</name>
    <dbReference type="NCBI Taxonomy" id="648752"/>
    <lineage>
        <taxon>Bacteria</taxon>
        <taxon>Bacillati</taxon>
        <taxon>Actinomycetota</taxon>
        <taxon>Actinomycetes</taxon>
        <taxon>Propionibacteriales</taxon>
        <taxon>Actinopolymorphaceae</taxon>
        <taxon>Actinopolymorpha</taxon>
    </lineage>
</organism>
<comment type="subcellular location">
    <subcellularLocation>
        <location evidence="1">Cytoplasm</location>
        <location evidence="1">Cytosol</location>
    </subcellularLocation>
</comment>